<dbReference type="KEGG" id="laq:GLA29479_1932"/>
<sequence>MVTKPIPKYIRRVADANLSYWVLNYPSAPFHRPGLTFRDYGPALYLGMMTFEEHPERFFDDPRADLRGRYEALKGNSPLAWPEARKVAWAAWERAHAQALACQTGPIESLRLCAHA</sequence>
<dbReference type="RefSeq" id="WP_057917101.1">
    <property type="nucleotide sequence ID" value="NZ_CP011129.1"/>
</dbReference>
<organism evidence="1 2">
    <name type="scientific">Lysobacter antibioticus</name>
    <dbReference type="NCBI Taxonomy" id="84531"/>
    <lineage>
        <taxon>Bacteria</taxon>
        <taxon>Pseudomonadati</taxon>
        <taxon>Pseudomonadota</taxon>
        <taxon>Gammaproteobacteria</taxon>
        <taxon>Lysobacterales</taxon>
        <taxon>Lysobacteraceae</taxon>
        <taxon>Lysobacter</taxon>
    </lineage>
</organism>
<dbReference type="Proteomes" id="UP000060787">
    <property type="component" value="Chromosome"/>
</dbReference>
<name>A0A0S2F7U8_LYSAN</name>
<gene>
    <name evidence="1" type="ORF">LA76x_1360</name>
</gene>
<evidence type="ECO:0000313" key="1">
    <source>
        <dbReference type="EMBL" id="ALN79517.1"/>
    </source>
</evidence>
<dbReference type="OrthoDB" id="5985213at2"/>
<accession>A0A0S2F7U8</accession>
<evidence type="ECO:0000313" key="2">
    <source>
        <dbReference type="Proteomes" id="UP000060787"/>
    </source>
</evidence>
<reference evidence="1 2" key="1">
    <citation type="journal article" date="2015" name="BMC Genomics">
        <title>Comparative genomics and metabolic profiling of the genus Lysobacter.</title>
        <authorList>
            <person name="de Bruijn I."/>
            <person name="Cheng X."/>
            <person name="de Jager V."/>
            <person name="Exposito R.G."/>
            <person name="Watrous J."/>
            <person name="Patel N."/>
            <person name="Postma J."/>
            <person name="Dorrestein P.C."/>
            <person name="Kobayashi D."/>
            <person name="Raaijmakers J.M."/>
        </authorList>
    </citation>
    <scope>NUCLEOTIDE SEQUENCE [LARGE SCALE GENOMIC DNA]</scope>
    <source>
        <strain evidence="1 2">76</strain>
    </source>
</reference>
<dbReference type="KEGG" id="lab:LA76x_1360"/>
<dbReference type="PATRIC" id="fig|84531.7.peg.1900"/>
<protein>
    <submittedName>
        <fullName evidence="1">Uncharacterized protein</fullName>
    </submittedName>
</protein>
<dbReference type="EMBL" id="CP011129">
    <property type="protein sequence ID" value="ALN79517.1"/>
    <property type="molecule type" value="Genomic_DNA"/>
</dbReference>
<proteinExistence type="predicted"/>
<dbReference type="AlphaFoldDB" id="A0A0S2F7U8"/>
<keyword evidence="2" id="KW-1185">Reference proteome</keyword>